<sequence>MRPYSAAYGWRLTPAGYAWLSEQGFPMQADRHTQRVNRRFENAAVILTMYAAGIDPFANSLAALREKGGYLSASVLRGREGQHPIGISLVSGFLRLGGTMFAVHYPQTAQRVIIQREIDCAQSAMLGSGCTEQAYLLCGSSYTDIYRALLEEQTSCTGKRVSYARFYQQISPAYLLPCNKDGVLQLRLMQVANYRPRLAKMLGAPITGTLLSDCDFFSADFQFPARIVADMELRQVFRAAQQARAAGYHGLLLAAFESQKRFLSQIFPPPFFHVAVIDEQALCILEMGADL</sequence>
<accession>A0ABR7GJY0</accession>
<reference evidence="1 2" key="1">
    <citation type="submission" date="2020-08" db="EMBL/GenBank/DDBJ databases">
        <title>Genome public.</title>
        <authorList>
            <person name="Liu C."/>
            <person name="Sun Q."/>
        </authorList>
    </citation>
    <scope>NUCLEOTIDE SEQUENCE [LARGE SCALE GENOMIC DNA]</scope>
    <source>
        <strain evidence="1 2">M2</strain>
    </source>
</reference>
<gene>
    <name evidence="1" type="ORF">H8S02_01370</name>
</gene>
<evidence type="ECO:0000313" key="2">
    <source>
        <dbReference type="Proteomes" id="UP000641741"/>
    </source>
</evidence>
<comment type="caution">
    <text evidence="1">The sequence shown here is derived from an EMBL/GenBank/DDBJ whole genome shotgun (WGS) entry which is preliminary data.</text>
</comment>
<proteinExistence type="predicted"/>
<dbReference type="RefSeq" id="WP_186968892.1">
    <property type="nucleotide sequence ID" value="NZ_JACOPK010000001.1"/>
</dbReference>
<dbReference type="EMBL" id="JACOPK010000001">
    <property type="protein sequence ID" value="MBC5694605.1"/>
    <property type="molecule type" value="Genomic_DNA"/>
</dbReference>
<organism evidence="1 2">
    <name type="scientific">Agathobaculum hominis</name>
    <dbReference type="NCBI Taxonomy" id="2763014"/>
    <lineage>
        <taxon>Bacteria</taxon>
        <taxon>Bacillati</taxon>
        <taxon>Bacillota</taxon>
        <taxon>Clostridia</taxon>
        <taxon>Eubacteriales</taxon>
        <taxon>Butyricicoccaceae</taxon>
        <taxon>Agathobaculum</taxon>
    </lineage>
</organism>
<dbReference type="Proteomes" id="UP000641741">
    <property type="component" value="Unassembled WGS sequence"/>
</dbReference>
<protein>
    <submittedName>
        <fullName evidence="1">Uncharacterized protein</fullName>
    </submittedName>
</protein>
<evidence type="ECO:0000313" key="1">
    <source>
        <dbReference type="EMBL" id="MBC5694605.1"/>
    </source>
</evidence>
<keyword evidence="2" id="KW-1185">Reference proteome</keyword>
<name>A0ABR7GJY0_9FIRM</name>